<evidence type="ECO:0000259" key="1">
    <source>
        <dbReference type="Pfam" id="PF17906"/>
    </source>
</evidence>
<dbReference type="InterPro" id="IPR036397">
    <property type="entry name" value="RNaseH_sf"/>
</dbReference>
<dbReference type="PANTHER" id="PTHR46060:SF2">
    <property type="entry name" value="HISTONE-LYSINE N-METHYLTRANSFERASE SETMAR"/>
    <property type="match status" value="1"/>
</dbReference>
<dbReference type="CDD" id="cd00090">
    <property type="entry name" value="HTH_ARSR"/>
    <property type="match status" value="1"/>
</dbReference>
<dbReference type="WBParaSite" id="SVE_1677800.1">
    <property type="protein sequence ID" value="SVE_1677800.1"/>
    <property type="gene ID" value="SVE_1677800"/>
</dbReference>
<proteinExistence type="predicted"/>
<name>A0A0K0FWI6_STRVS</name>
<protein>
    <submittedName>
        <fullName evidence="3">Histone-lysine N-methyltransferase SETMAR (inferred by orthology to a human protein)</fullName>
    </submittedName>
</protein>
<dbReference type="Pfam" id="PF13412">
    <property type="entry name" value="HTH_24"/>
    <property type="match status" value="1"/>
</dbReference>
<dbReference type="Gene3D" id="1.10.10.10">
    <property type="entry name" value="Winged helix-like DNA-binding domain superfamily/Winged helix DNA-binding domain"/>
    <property type="match status" value="1"/>
</dbReference>
<feature type="domain" description="Mos1 transposase HTH" evidence="1">
    <location>
        <begin position="4"/>
        <end position="52"/>
    </location>
</feature>
<dbReference type="GO" id="GO:0003690">
    <property type="term" value="F:double-stranded DNA binding"/>
    <property type="evidence" value="ECO:0007669"/>
    <property type="project" value="TreeGrafter"/>
</dbReference>
<dbReference type="GO" id="GO:0000793">
    <property type="term" value="C:condensed chromosome"/>
    <property type="evidence" value="ECO:0007669"/>
    <property type="project" value="TreeGrafter"/>
</dbReference>
<dbReference type="GO" id="GO:0035861">
    <property type="term" value="C:site of double-strand break"/>
    <property type="evidence" value="ECO:0007669"/>
    <property type="project" value="TreeGrafter"/>
</dbReference>
<dbReference type="InterPro" id="IPR052709">
    <property type="entry name" value="Transposase-MT_Hybrid"/>
</dbReference>
<keyword evidence="2" id="KW-1185">Reference proteome</keyword>
<dbReference type="GO" id="GO:0003697">
    <property type="term" value="F:single-stranded DNA binding"/>
    <property type="evidence" value="ECO:0007669"/>
    <property type="project" value="TreeGrafter"/>
</dbReference>
<evidence type="ECO:0000313" key="3">
    <source>
        <dbReference type="WBParaSite" id="SVE_1677800.1"/>
    </source>
</evidence>
<dbReference type="STRING" id="75913.A0A0K0FWI6"/>
<dbReference type="InterPro" id="IPR011991">
    <property type="entry name" value="ArsR-like_HTH"/>
</dbReference>
<dbReference type="InterPro" id="IPR036388">
    <property type="entry name" value="WH-like_DNA-bd_sf"/>
</dbReference>
<dbReference type="GO" id="GO:0042800">
    <property type="term" value="F:histone H3K4 methyltransferase activity"/>
    <property type="evidence" value="ECO:0007669"/>
    <property type="project" value="TreeGrafter"/>
</dbReference>
<dbReference type="GO" id="GO:0000014">
    <property type="term" value="F:single-stranded DNA endodeoxyribonuclease activity"/>
    <property type="evidence" value="ECO:0007669"/>
    <property type="project" value="TreeGrafter"/>
</dbReference>
<dbReference type="PANTHER" id="PTHR46060">
    <property type="entry name" value="MARINER MOS1 TRANSPOSASE-LIKE PROTEIN"/>
    <property type="match status" value="1"/>
</dbReference>
<dbReference type="GO" id="GO:0015074">
    <property type="term" value="P:DNA integration"/>
    <property type="evidence" value="ECO:0007669"/>
    <property type="project" value="TreeGrafter"/>
</dbReference>
<sequence>MLSKRDIRAIMLYKFKRGTNTVKTTHEINETFKKDLVSLSTVKRWFRKFKEGSENLENEERERHGSVLDNEKLRKAIEANPRTTVRELAEELNVSKSTISNHLKKIEKTKKLDKWVLHELNDYQKLCRYEVCSSLILRNKNDPFVSRLITCDKKWILYDNRKRTLQWLDKDEALKHFPKPKLISTKVMDMKLCRIPHIHMTFLKRLPLFQTSRHLLNGKNLQKLCGHKNAFEAFVEFRTRISMQME</sequence>
<dbReference type="Proteomes" id="UP000035680">
    <property type="component" value="Unassembled WGS sequence"/>
</dbReference>
<dbReference type="Pfam" id="PF17906">
    <property type="entry name" value="HTH_48"/>
    <property type="match status" value="1"/>
</dbReference>
<dbReference type="GO" id="GO:0000729">
    <property type="term" value="P:DNA double-strand break processing"/>
    <property type="evidence" value="ECO:0007669"/>
    <property type="project" value="TreeGrafter"/>
</dbReference>
<accession>A0A0K0FWI6</accession>
<dbReference type="GO" id="GO:0005634">
    <property type="term" value="C:nucleus"/>
    <property type="evidence" value="ECO:0007669"/>
    <property type="project" value="TreeGrafter"/>
</dbReference>
<dbReference type="GO" id="GO:0044547">
    <property type="term" value="F:DNA topoisomerase binding"/>
    <property type="evidence" value="ECO:0007669"/>
    <property type="project" value="TreeGrafter"/>
</dbReference>
<dbReference type="SUPFAM" id="SSF46785">
    <property type="entry name" value="Winged helix' DNA-binding domain"/>
    <property type="match status" value="1"/>
</dbReference>
<dbReference type="InterPro" id="IPR036390">
    <property type="entry name" value="WH_DNA-bd_sf"/>
</dbReference>
<dbReference type="AlphaFoldDB" id="A0A0K0FWI6"/>
<reference evidence="3" key="2">
    <citation type="submission" date="2015-08" db="UniProtKB">
        <authorList>
            <consortium name="WormBaseParasite"/>
        </authorList>
    </citation>
    <scope>IDENTIFICATION</scope>
</reference>
<evidence type="ECO:0000313" key="2">
    <source>
        <dbReference type="Proteomes" id="UP000035680"/>
    </source>
</evidence>
<dbReference type="GO" id="GO:0006303">
    <property type="term" value="P:double-strand break repair via nonhomologous end joining"/>
    <property type="evidence" value="ECO:0007669"/>
    <property type="project" value="TreeGrafter"/>
</dbReference>
<dbReference type="InterPro" id="IPR041426">
    <property type="entry name" value="Mos1_HTH"/>
</dbReference>
<dbReference type="GO" id="GO:0046975">
    <property type="term" value="F:histone H3K36 methyltransferase activity"/>
    <property type="evidence" value="ECO:0007669"/>
    <property type="project" value="TreeGrafter"/>
</dbReference>
<dbReference type="Gene3D" id="3.30.420.10">
    <property type="entry name" value="Ribonuclease H-like superfamily/Ribonuclease H"/>
    <property type="match status" value="1"/>
</dbReference>
<dbReference type="Gene3D" id="1.10.10.1450">
    <property type="match status" value="1"/>
</dbReference>
<reference evidence="2" key="1">
    <citation type="submission" date="2014-07" db="EMBL/GenBank/DDBJ databases">
        <authorList>
            <person name="Martin A.A"/>
            <person name="De Silva N."/>
        </authorList>
    </citation>
    <scope>NUCLEOTIDE SEQUENCE</scope>
</reference>
<organism evidence="2 3">
    <name type="scientific">Strongyloides venezuelensis</name>
    <name type="common">Threadworm</name>
    <dbReference type="NCBI Taxonomy" id="75913"/>
    <lineage>
        <taxon>Eukaryota</taxon>
        <taxon>Metazoa</taxon>
        <taxon>Ecdysozoa</taxon>
        <taxon>Nematoda</taxon>
        <taxon>Chromadorea</taxon>
        <taxon>Rhabditida</taxon>
        <taxon>Tylenchina</taxon>
        <taxon>Panagrolaimomorpha</taxon>
        <taxon>Strongyloidoidea</taxon>
        <taxon>Strongyloididae</taxon>
        <taxon>Strongyloides</taxon>
    </lineage>
</organism>
<dbReference type="GO" id="GO:0044774">
    <property type="term" value="P:mitotic DNA integrity checkpoint signaling"/>
    <property type="evidence" value="ECO:0007669"/>
    <property type="project" value="TreeGrafter"/>
</dbReference>
<dbReference type="GO" id="GO:0031297">
    <property type="term" value="P:replication fork processing"/>
    <property type="evidence" value="ECO:0007669"/>
    <property type="project" value="TreeGrafter"/>
</dbReference>